<protein>
    <submittedName>
        <fullName evidence="1">Suppressor of rasval19</fullName>
    </submittedName>
</protein>
<name>A0ACC3S7L3_9PEZI</name>
<reference evidence="1" key="1">
    <citation type="submission" date="2024-02" db="EMBL/GenBank/DDBJ databases">
        <title>Metagenome Assembled Genome of Zalaria obscura JY119.</title>
        <authorList>
            <person name="Vighnesh L."/>
            <person name="Jagadeeshwari U."/>
            <person name="Venkata Ramana C."/>
            <person name="Sasikala C."/>
        </authorList>
    </citation>
    <scope>NUCLEOTIDE SEQUENCE</scope>
    <source>
        <strain evidence="1">JY119</strain>
    </source>
</reference>
<dbReference type="Proteomes" id="UP001320706">
    <property type="component" value="Unassembled WGS sequence"/>
</dbReference>
<proteinExistence type="predicted"/>
<evidence type="ECO:0000313" key="1">
    <source>
        <dbReference type="EMBL" id="KAK8198556.1"/>
    </source>
</evidence>
<keyword evidence="2" id="KW-1185">Reference proteome</keyword>
<evidence type="ECO:0000313" key="2">
    <source>
        <dbReference type="Proteomes" id="UP001320706"/>
    </source>
</evidence>
<comment type="caution">
    <text evidence="1">The sequence shown here is derived from an EMBL/GenBank/DDBJ whole genome shotgun (WGS) entry which is preliminary data.</text>
</comment>
<sequence>MAPQGGQGGMYNLTTLIKRLEAATSRLEDIASSTASFEQPTANGAPSGTVHQTSSMPELPTVSGDSPQPPSQPAAPAQAALPATIIDMDNMITGDLKKFVDAGEGLDKIIADQSQAVSRAFTAQRQFLLVSTKSKKPDMTSPDFSDLIKDLQKEMSTVNDIRESNRASQYKDHLAMVGEGMGALQWVVFEGKPADYVAEILGGVQLFGNRVLKEYKEKDPKHVAFVQSYYSLWKSLQGYIRTHYPTGLTWNNSPTGIELGEALKQVQQSSSSSVPPAPAPPAAAAGGPPPPPPPPPLPKFDNDGPPAPPPPGAKSAGGASDMGAVFDQLNRGEAVTSGLRKVDKSQMTHKNPSLRAGSEVPGLERSRSRGPETKPKPASMKAASAAAAAPVKKEGRKELDGNKWIIENFDGPSEPIEIEVSLTQSVLITKCNKTTIRLIGKANAVSIDNSARCNLIIDSLVSSVDVIKAPNFALQVLGTLPTIMLDQVDGAAVYLSKDSLNTEVFTSKCSSVNVNLPPLREEDDYKEVPLPEQIRTVVRDGQLVSEIVEHAG</sequence>
<accession>A0ACC3S7L3</accession>
<gene>
    <name evidence="1" type="primary">SRV2</name>
    <name evidence="1" type="ORF">M8818_006423</name>
</gene>
<dbReference type="EMBL" id="JAMKPW020000040">
    <property type="protein sequence ID" value="KAK8198556.1"/>
    <property type="molecule type" value="Genomic_DNA"/>
</dbReference>
<organism evidence="1 2">
    <name type="scientific">Zalaria obscura</name>
    <dbReference type="NCBI Taxonomy" id="2024903"/>
    <lineage>
        <taxon>Eukaryota</taxon>
        <taxon>Fungi</taxon>
        <taxon>Dikarya</taxon>
        <taxon>Ascomycota</taxon>
        <taxon>Pezizomycotina</taxon>
        <taxon>Dothideomycetes</taxon>
        <taxon>Dothideomycetidae</taxon>
        <taxon>Dothideales</taxon>
        <taxon>Zalariaceae</taxon>
        <taxon>Zalaria</taxon>
    </lineage>
</organism>